<dbReference type="SUPFAM" id="SSF48264">
    <property type="entry name" value="Cytochrome P450"/>
    <property type="match status" value="1"/>
</dbReference>
<keyword evidence="5" id="KW-0732">Signal</keyword>
<proteinExistence type="inferred from homology"/>
<evidence type="ECO:0000256" key="5">
    <source>
        <dbReference type="SAM" id="SignalP"/>
    </source>
</evidence>
<evidence type="ECO:0000256" key="2">
    <source>
        <dbReference type="ARBA" id="ARBA00022723"/>
    </source>
</evidence>
<evidence type="ECO:0000256" key="4">
    <source>
        <dbReference type="SAM" id="MobiDB-lite"/>
    </source>
</evidence>
<organism evidence="6 7">
    <name type="scientific">Oryza sativa subsp. indica</name>
    <name type="common">Rice</name>
    <dbReference type="NCBI Taxonomy" id="39946"/>
    <lineage>
        <taxon>Eukaryota</taxon>
        <taxon>Viridiplantae</taxon>
        <taxon>Streptophyta</taxon>
        <taxon>Embryophyta</taxon>
        <taxon>Tracheophyta</taxon>
        <taxon>Spermatophyta</taxon>
        <taxon>Magnoliopsida</taxon>
        <taxon>Liliopsida</taxon>
        <taxon>Poales</taxon>
        <taxon>Poaceae</taxon>
        <taxon>BOP clade</taxon>
        <taxon>Oryzoideae</taxon>
        <taxon>Oryzeae</taxon>
        <taxon>Oryzinae</taxon>
        <taxon>Oryza</taxon>
        <taxon>Oryza sativa</taxon>
    </lineage>
</organism>
<sequence>MSSYVVVAAALLVFVVVVVAAIKNLGKGKLPPSPPSLPFVGHLHLVGELPHRSLDALHRRYGSDGGLMFLRLGRAGALVVSTAAAAADLYRGHDLAFASRPPSHSAERLFYGGRNMSFAPLGDAWRRTKKLALRELLYAYSYGVITRVAAGGSGATAERFRKMMADTSELLAGFQWVDRLPEAAGWAARKLTGLNKKLDDMADESDRFLGEILAAHDDEKAEGEEEDFVDVLLRLRRQGAAAAGGLELAEDNVKAIIKSVAAAAAEERARRRGERRGDRRRDAEGGDQHAEEKGREKPILPLVGLFFGRVFWKAESNCHKVKPTN</sequence>
<dbReference type="Gramene" id="BGIOSGA031140-TA">
    <property type="protein sequence ID" value="BGIOSGA031140-PA"/>
    <property type="gene ID" value="BGIOSGA031140"/>
</dbReference>
<feature type="region of interest" description="Disordered" evidence="4">
    <location>
        <begin position="267"/>
        <end position="294"/>
    </location>
</feature>
<dbReference type="HOGENOM" id="CLU_001570_26_3_1"/>
<dbReference type="PANTHER" id="PTHR47955">
    <property type="entry name" value="CYTOCHROME P450 FAMILY 71 PROTEIN"/>
    <property type="match status" value="1"/>
</dbReference>
<keyword evidence="2" id="KW-0479">Metal-binding</keyword>
<keyword evidence="3" id="KW-0408">Iron</keyword>
<dbReference type="Proteomes" id="UP000007015">
    <property type="component" value="Chromosome 9"/>
</dbReference>
<dbReference type="GO" id="GO:0016705">
    <property type="term" value="F:oxidoreductase activity, acting on paired donors, with incorporation or reduction of molecular oxygen"/>
    <property type="evidence" value="ECO:0007669"/>
    <property type="project" value="InterPro"/>
</dbReference>
<evidence type="ECO:0000313" key="7">
    <source>
        <dbReference type="Proteomes" id="UP000007015"/>
    </source>
</evidence>
<dbReference type="GO" id="GO:0020037">
    <property type="term" value="F:heme binding"/>
    <property type="evidence" value="ECO:0007669"/>
    <property type="project" value="InterPro"/>
</dbReference>
<dbReference type="STRING" id="39946.B8BDT9"/>
<dbReference type="GO" id="GO:0005506">
    <property type="term" value="F:iron ion binding"/>
    <property type="evidence" value="ECO:0007669"/>
    <property type="project" value="InterPro"/>
</dbReference>
<dbReference type="InterPro" id="IPR036396">
    <property type="entry name" value="Cyt_P450_sf"/>
</dbReference>
<comment type="similarity">
    <text evidence="1">Belongs to the cytochrome P450 family.</text>
</comment>
<evidence type="ECO:0000313" key="6">
    <source>
        <dbReference type="EMBL" id="EEC84931.1"/>
    </source>
</evidence>
<dbReference type="GO" id="GO:0004497">
    <property type="term" value="F:monooxygenase activity"/>
    <property type="evidence" value="ECO:0007669"/>
    <property type="project" value="InterPro"/>
</dbReference>
<dbReference type="Gene3D" id="1.10.630.10">
    <property type="entry name" value="Cytochrome P450"/>
    <property type="match status" value="1"/>
</dbReference>
<gene>
    <name evidence="6" type="ORF">OsI_32140</name>
</gene>
<feature type="chain" id="PRO_5002868511" evidence="5">
    <location>
        <begin position="21"/>
        <end position="325"/>
    </location>
</feature>
<dbReference type="OMA" id="ELGPCTR"/>
<evidence type="ECO:0000256" key="1">
    <source>
        <dbReference type="ARBA" id="ARBA00010617"/>
    </source>
</evidence>
<name>B8BDT9_ORYSI</name>
<reference evidence="6 7" key="1">
    <citation type="journal article" date="2005" name="PLoS Biol.">
        <title>The genomes of Oryza sativa: a history of duplications.</title>
        <authorList>
            <person name="Yu J."/>
            <person name="Wang J."/>
            <person name="Lin W."/>
            <person name="Li S."/>
            <person name="Li H."/>
            <person name="Zhou J."/>
            <person name="Ni P."/>
            <person name="Dong W."/>
            <person name="Hu S."/>
            <person name="Zeng C."/>
            <person name="Zhang J."/>
            <person name="Zhang Y."/>
            <person name="Li R."/>
            <person name="Xu Z."/>
            <person name="Li S."/>
            <person name="Li X."/>
            <person name="Zheng H."/>
            <person name="Cong L."/>
            <person name="Lin L."/>
            <person name="Yin J."/>
            <person name="Geng J."/>
            <person name="Li G."/>
            <person name="Shi J."/>
            <person name="Liu J."/>
            <person name="Lv H."/>
            <person name="Li J."/>
            <person name="Wang J."/>
            <person name="Deng Y."/>
            <person name="Ran L."/>
            <person name="Shi X."/>
            <person name="Wang X."/>
            <person name="Wu Q."/>
            <person name="Li C."/>
            <person name="Ren X."/>
            <person name="Wang J."/>
            <person name="Wang X."/>
            <person name="Li D."/>
            <person name="Liu D."/>
            <person name="Zhang X."/>
            <person name="Ji Z."/>
            <person name="Zhao W."/>
            <person name="Sun Y."/>
            <person name="Zhang Z."/>
            <person name="Bao J."/>
            <person name="Han Y."/>
            <person name="Dong L."/>
            <person name="Ji J."/>
            <person name="Chen P."/>
            <person name="Wu S."/>
            <person name="Liu J."/>
            <person name="Xiao Y."/>
            <person name="Bu D."/>
            <person name="Tan J."/>
            <person name="Yang L."/>
            <person name="Ye C."/>
            <person name="Zhang J."/>
            <person name="Xu J."/>
            <person name="Zhou Y."/>
            <person name="Yu Y."/>
            <person name="Zhang B."/>
            <person name="Zhuang S."/>
            <person name="Wei H."/>
            <person name="Liu B."/>
            <person name="Lei M."/>
            <person name="Yu H."/>
            <person name="Li Y."/>
            <person name="Xu H."/>
            <person name="Wei S."/>
            <person name="He X."/>
            <person name="Fang L."/>
            <person name="Zhang Z."/>
            <person name="Zhang Y."/>
            <person name="Huang X."/>
            <person name="Su Z."/>
            <person name="Tong W."/>
            <person name="Li J."/>
            <person name="Tong Z."/>
            <person name="Li S."/>
            <person name="Ye J."/>
            <person name="Wang L."/>
            <person name="Fang L."/>
            <person name="Lei T."/>
            <person name="Chen C."/>
            <person name="Chen H."/>
            <person name="Xu Z."/>
            <person name="Li H."/>
            <person name="Huang H."/>
            <person name="Zhang F."/>
            <person name="Xu H."/>
            <person name="Li N."/>
            <person name="Zhao C."/>
            <person name="Li S."/>
            <person name="Dong L."/>
            <person name="Huang Y."/>
            <person name="Li L."/>
            <person name="Xi Y."/>
            <person name="Qi Q."/>
            <person name="Li W."/>
            <person name="Zhang B."/>
            <person name="Hu W."/>
            <person name="Zhang Y."/>
            <person name="Tian X."/>
            <person name="Jiao Y."/>
            <person name="Liang X."/>
            <person name="Jin J."/>
            <person name="Gao L."/>
            <person name="Zheng W."/>
            <person name="Hao B."/>
            <person name="Liu S."/>
            <person name="Wang W."/>
            <person name="Yuan L."/>
            <person name="Cao M."/>
            <person name="McDermott J."/>
            <person name="Samudrala R."/>
            <person name="Wang J."/>
            <person name="Wong G.K."/>
            <person name="Yang H."/>
        </authorList>
    </citation>
    <scope>NUCLEOTIDE SEQUENCE [LARGE SCALE GENOMIC DNA]</scope>
    <source>
        <strain evidence="7">cv. 93-11</strain>
    </source>
</reference>
<feature type="signal peptide" evidence="5">
    <location>
        <begin position="1"/>
        <end position="20"/>
    </location>
</feature>
<evidence type="ECO:0000256" key="3">
    <source>
        <dbReference type="ARBA" id="ARBA00023004"/>
    </source>
</evidence>
<dbReference type="AlphaFoldDB" id="B8BDT9"/>
<dbReference type="EMBL" id="CM000134">
    <property type="protein sequence ID" value="EEC84931.1"/>
    <property type="molecule type" value="Genomic_DNA"/>
</dbReference>
<accession>B8BDT9</accession>
<dbReference type="Pfam" id="PF00067">
    <property type="entry name" value="p450"/>
    <property type="match status" value="1"/>
</dbReference>
<keyword evidence="7" id="KW-1185">Reference proteome</keyword>
<dbReference type="InterPro" id="IPR001128">
    <property type="entry name" value="Cyt_P450"/>
</dbReference>
<protein>
    <submittedName>
        <fullName evidence="6">Uncharacterized protein</fullName>
    </submittedName>
</protein>